<dbReference type="SUPFAM" id="SSF53649">
    <property type="entry name" value="Alkaline phosphatase-like"/>
    <property type="match status" value="1"/>
</dbReference>
<dbReference type="Pfam" id="PF00884">
    <property type="entry name" value="Sulfatase"/>
    <property type="match status" value="1"/>
</dbReference>
<feature type="transmembrane region" description="Helical" evidence="11">
    <location>
        <begin position="9"/>
        <end position="27"/>
    </location>
</feature>
<organism evidence="13 14">
    <name type="scientific">Metabacillus lacus</name>
    <dbReference type="NCBI Taxonomy" id="1983721"/>
    <lineage>
        <taxon>Bacteria</taxon>
        <taxon>Bacillati</taxon>
        <taxon>Bacillota</taxon>
        <taxon>Bacilli</taxon>
        <taxon>Bacillales</taxon>
        <taxon>Bacillaceae</taxon>
        <taxon>Metabacillus</taxon>
    </lineage>
</organism>
<dbReference type="RefSeq" id="WP_154307089.1">
    <property type="nucleotide sequence ID" value="NZ_WKKI01000009.1"/>
</dbReference>
<evidence type="ECO:0000256" key="5">
    <source>
        <dbReference type="ARBA" id="ARBA00022989"/>
    </source>
</evidence>
<comment type="similarity">
    <text evidence="2 7">Belongs to the LTA synthase family.</text>
</comment>
<keyword evidence="9" id="KW-0464">Manganese</keyword>
<evidence type="ECO:0000256" key="2">
    <source>
        <dbReference type="ARBA" id="ARBA00009983"/>
    </source>
</evidence>
<evidence type="ECO:0000256" key="4">
    <source>
        <dbReference type="ARBA" id="ARBA00022692"/>
    </source>
</evidence>
<protein>
    <submittedName>
        <fullName evidence="13">Sulfatase-like hydrolase/transferase</fullName>
    </submittedName>
</protein>
<evidence type="ECO:0000256" key="6">
    <source>
        <dbReference type="ARBA" id="ARBA00023136"/>
    </source>
</evidence>
<dbReference type="InterPro" id="IPR050448">
    <property type="entry name" value="OpgB/LTA_synthase_biosynth"/>
</dbReference>
<keyword evidence="3 7" id="KW-1003">Cell membrane</keyword>
<keyword evidence="14" id="KW-1185">Reference proteome</keyword>
<keyword evidence="4 11" id="KW-0812">Transmembrane</keyword>
<dbReference type="CDD" id="cd16015">
    <property type="entry name" value="LTA_synthase"/>
    <property type="match status" value="1"/>
</dbReference>
<proteinExistence type="inferred from homology"/>
<keyword evidence="13" id="KW-0378">Hydrolase</keyword>
<accession>A0A7X2LY36</accession>
<feature type="active site" evidence="8">
    <location>
        <position position="295"/>
    </location>
</feature>
<evidence type="ECO:0000256" key="7">
    <source>
        <dbReference type="PIRNR" id="PIRNR005091"/>
    </source>
</evidence>
<dbReference type="OrthoDB" id="5901192at2"/>
<name>A0A7X2LY36_9BACI</name>
<evidence type="ECO:0000259" key="12">
    <source>
        <dbReference type="Pfam" id="PF00884"/>
    </source>
</evidence>
<feature type="transmembrane region" description="Helical" evidence="11">
    <location>
        <begin position="117"/>
        <end position="135"/>
    </location>
</feature>
<dbReference type="GO" id="GO:0005886">
    <property type="term" value="C:plasma membrane"/>
    <property type="evidence" value="ECO:0007669"/>
    <property type="project" value="UniProtKB-SubCell"/>
</dbReference>
<sequence>MVNGFLRKYAFMLIAVLFLWAKTYIVYLTCFDLKIENGIQAVILFFNPLNFLLLIFGLSLFMKEGNRNIFIITVSSVLTFILISNITFYGFYNDFITIPVLFQSSNMGDLGSSVLELIRPFYLLLTVDIFILCWLARKIFLLHDEADIPVREKKIYFLIAGALLMLNLGIAELQRPNILARSFDREALVKNLGLYDFHVYDALMQTSTSAQKALADGNELADLKEFTEGKKQETVSDMFGAAKGRNVIFVSLESTQSFVVNEKVNGQEITPFLNDFINSSYYFENFYHQTEQGKTSDSEFIVANSLYPLGRGAVFFTHADNKYYTLQHILRENSYYTAVFHANNASFWNRDVMYESLGIEKFFDVNSYEVHEGNSVGWGLKDKEFFEQSASLMKEMPQPFYSYFITLTNHFPFQLEEEDKLLKDYDSSSDILNRYLQTVRYQDEALKHFIESLKKEGLYENSVIILMGDHYAISENHNKAMAEFLGKDEITPFDTVQLQRVPFLIHMPGISDQNPHTYDQVAGQIDVKPTLLQLLGIQAKHSVQFGSSVFSENKADFTVLRNGSFITEHYISASNICYKKETGEPLESSEMCSVFEEKAQEELLASDKIIYGDLLRFYPSDRYSQLLTE</sequence>
<feature type="transmembrane region" description="Helical" evidence="11">
    <location>
        <begin position="69"/>
        <end position="92"/>
    </location>
</feature>
<dbReference type="GO" id="GO:0016740">
    <property type="term" value="F:transferase activity"/>
    <property type="evidence" value="ECO:0007669"/>
    <property type="project" value="UniProtKB-KW"/>
</dbReference>
<feature type="binding site" evidence="10">
    <location>
        <position position="295"/>
    </location>
    <ligand>
        <name>Mn(2+)</name>
        <dbReference type="ChEBI" id="CHEBI:29035"/>
    </ligand>
</feature>
<gene>
    <name evidence="13" type="ORF">GJU40_07135</name>
</gene>
<feature type="domain" description="Sulfatase N-terminal" evidence="12">
    <location>
        <begin position="245"/>
        <end position="537"/>
    </location>
</feature>
<dbReference type="EMBL" id="WKKI01000009">
    <property type="protein sequence ID" value="MRX71946.1"/>
    <property type="molecule type" value="Genomic_DNA"/>
</dbReference>
<feature type="transmembrane region" description="Helical" evidence="11">
    <location>
        <begin position="155"/>
        <end position="173"/>
    </location>
</feature>
<dbReference type="PANTHER" id="PTHR47371">
    <property type="entry name" value="LIPOTEICHOIC ACID SYNTHASE"/>
    <property type="match status" value="1"/>
</dbReference>
<evidence type="ECO:0000256" key="11">
    <source>
        <dbReference type="SAM" id="Phobius"/>
    </source>
</evidence>
<comment type="caution">
    <text evidence="13">The sequence shown here is derived from an EMBL/GenBank/DDBJ whole genome shotgun (WGS) entry which is preliminary data.</text>
</comment>
<dbReference type="Proteomes" id="UP000448867">
    <property type="component" value="Unassembled WGS sequence"/>
</dbReference>
<dbReference type="PIRSF" id="PIRSF005091">
    <property type="entry name" value="Mmb_sulf_HI1246"/>
    <property type="match status" value="1"/>
</dbReference>
<evidence type="ECO:0000256" key="1">
    <source>
        <dbReference type="ARBA" id="ARBA00004651"/>
    </source>
</evidence>
<dbReference type="AlphaFoldDB" id="A0A7X2LY36"/>
<keyword evidence="5 11" id="KW-1133">Transmembrane helix</keyword>
<dbReference type="Gene3D" id="3.30.1120.170">
    <property type="match status" value="1"/>
</dbReference>
<dbReference type="GO" id="GO:0016787">
    <property type="term" value="F:hydrolase activity"/>
    <property type="evidence" value="ECO:0007669"/>
    <property type="project" value="UniProtKB-KW"/>
</dbReference>
<dbReference type="InterPro" id="IPR012160">
    <property type="entry name" value="LtaS-like"/>
</dbReference>
<feature type="binding site" evidence="10">
    <location>
        <position position="469"/>
    </location>
    <ligand>
        <name>Mn(2+)</name>
        <dbReference type="ChEBI" id="CHEBI:29035"/>
    </ligand>
</feature>
<reference evidence="13 14" key="1">
    <citation type="submission" date="2019-11" db="EMBL/GenBank/DDBJ databases">
        <title>Bacillus lacus genome.</title>
        <authorList>
            <person name="Allen C.J."/>
            <person name="Newman J.D."/>
        </authorList>
    </citation>
    <scope>NUCLEOTIDE SEQUENCE [LARGE SCALE GENOMIC DNA]</scope>
    <source>
        <strain evidence="13 14">KCTC 33946</strain>
    </source>
</reference>
<evidence type="ECO:0000256" key="9">
    <source>
        <dbReference type="PIRSR" id="PIRSR005091-2"/>
    </source>
</evidence>
<comment type="subcellular location">
    <subcellularLocation>
        <location evidence="1">Cell membrane</location>
        <topology evidence="1">Multi-pass membrane protein</topology>
    </subcellularLocation>
</comment>
<evidence type="ECO:0000256" key="8">
    <source>
        <dbReference type="PIRSR" id="PIRSR005091-1"/>
    </source>
</evidence>
<evidence type="ECO:0000256" key="10">
    <source>
        <dbReference type="PIRSR" id="PIRSR005091-3"/>
    </source>
</evidence>
<feature type="binding site" evidence="10">
    <location>
        <position position="470"/>
    </location>
    <ligand>
        <name>Mn(2+)</name>
        <dbReference type="ChEBI" id="CHEBI:29035"/>
    </ligand>
</feature>
<evidence type="ECO:0000313" key="14">
    <source>
        <dbReference type="Proteomes" id="UP000448867"/>
    </source>
</evidence>
<dbReference type="InterPro" id="IPR000917">
    <property type="entry name" value="Sulfatase_N"/>
</dbReference>
<keyword evidence="13" id="KW-0808">Transferase</keyword>
<keyword evidence="6 7" id="KW-0472">Membrane</keyword>
<evidence type="ECO:0000313" key="13">
    <source>
        <dbReference type="EMBL" id="MRX71946.1"/>
    </source>
</evidence>
<keyword evidence="9" id="KW-0479">Metal-binding</keyword>
<feature type="transmembrane region" description="Helical" evidence="11">
    <location>
        <begin position="39"/>
        <end position="62"/>
    </location>
</feature>
<dbReference type="InterPro" id="IPR017850">
    <property type="entry name" value="Alkaline_phosphatase_core_sf"/>
</dbReference>
<feature type="binding site" evidence="10">
    <location>
        <position position="253"/>
    </location>
    <ligand>
        <name>Mn(2+)</name>
        <dbReference type="ChEBI" id="CHEBI:29035"/>
    </ligand>
</feature>
<dbReference type="Gene3D" id="3.40.720.10">
    <property type="entry name" value="Alkaline Phosphatase, subunit A"/>
    <property type="match status" value="1"/>
</dbReference>
<feature type="binding site" evidence="9">
    <location>
        <position position="410"/>
    </location>
    <ligand>
        <name>substrate</name>
    </ligand>
</feature>
<evidence type="ECO:0000256" key="3">
    <source>
        <dbReference type="ARBA" id="ARBA00022475"/>
    </source>
</evidence>
<dbReference type="PANTHER" id="PTHR47371:SF1">
    <property type="entry name" value="LIPOTEICHOIC ACID SYNTHASE-LIKE YQGS"/>
    <property type="match status" value="1"/>
</dbReference>
<dbReference type="GO" id="GO:0046872">
    <property type="term" value="F:metal ion binding"/>
    <property type="evidence" value="ECO:0007669"/>
    <property type="project" value="UniProtKB-KW"/>
</dbReference>